<keyword evidence="2" id="KW-1185">Reference proteome</keyword>
<dbReference type="Proteomes" id="UP001058974">
    <property type="component" value="Chromosome 4"/>
</dbReference>
<sequence length="84" mass="9716">MSRPPILIKDLVKGNQGDQIHMTTRNREFKDWFEQLTEHETYCLYNGDPMVNDSTFNVCPNKLKLVFNGGTTVSKLRIPEIPPH</sequence>
<accession>A0A9D4X8G0</accession>
<proteinExistence type="predicted"/>
<dbReference type="InterPro" id="IPR012340">
    <property type="entry name" value="NA-bd_OB-fold"/>
</dbReference>
<dbReference type="Gene3D" id="2.40.50.140">
    <property type="entry name" value="Nucleic acid-binding proteins"/>
    <property type="match status" value="1"/>
</dbReference>
<organism evidence="1 2">
    <name type="scientific">Pisum sativum</name>
    <name type="common">Garden pea</name>
    <name type="synonym">Lathyrus oleraceus</name>
    <dbReference type="NCBI Taxonomy" id="3888"/>
    <lineage>
        <taxon>Eukaryota</taxon>
        <taxon>Viridiplantae</taxon>
        <taxon>Streptophyta</taxon>
        <taxon>Embryophyta</taxon>
        <taxon>Tracheophyta</taxon>
        <taxon>Spermatophyta</taxon>
        <taxon>Magnoliopsida</taxon>
        <taxon>eudicotyledons</taxon>
        <taxon>Gunneridae</taxon>
        <taxon>Pentapetalae</taxon>
        <taxon>rosids</taxon>
        <taxon>fabids</taxon>
        <taxon>Fabales</taxon>
        <taxon>Fabaceae</taxon>
        <taxon>Papilionoideae</taxon>
        <taxon>50 kb inversion clade</taxon>
        <taxon>NPAAA clade</taxon>
        <taxon>Hologalegina</taxon>
        <taxon>IRL clade</taxon>
        <taxon>Fabeae</taxon>
        <taxon>Lathyrus</taxon>
    </lineage>
</organism>
<gene>
    <name evidence="1" type="ORF">KIW84_041409</name>
</gene>
<evidence type="ECO:0000313" key="2">
    <source>
        <dbReference type="Proteomes" id="UP001058974"/>
    </source>
</evidence>
<dbReference type="Gramene" id="Psat04G0140900-T1">
    <property type="protein sequence ID" value="KAI5416336.1"/>
    <property type="gene ID" value="KIW84_041409"/>
</dbReference>
<reference evidence="1 2" key="1">
    <citation type="journal article" date="2022" name="Nat. Genet.">
        <title>Improved pea reference genome and pan-genome highlight genomic features and evolutionary characteristics.</title>
        <authorList>
            <person name="Yang T."/>
            <person name="Liu R."/>
            <person name="Luo Y."/>
            <person name="Hu S."/>
            <person name="Wang D."/>
            <person name="Wang C."/>
            <person name="Pandey M.K."/>
            <person name="Ge S."/>
            <person name="Xu Q."/>
            <person name="Li N."/>
            <person name="Li G."/>
            <person name="Huang Y."/>
            <person name="Saxena R.K."/>
            <person name="Ji Y."/>
            <person name="Li M."/>
            <person name="Yan X."/>
            <person name="He Y."/>
            <person name="Liu Y."/>
            <person name="Wang X."/>
            <person name="Xiang C."/>
            <person name="Varshney R.K."/>
            <person name="Ding H."/>
            <person name="Gao S."/>
            <person name="Zong X."/>
        </authorList>
    </citation>
    <scope>NUCLEOTIDE SEQUENCE [LARGE SCALE GENOMIC DNA]</scope>
    <source>
        <strain evidence="1 2">cv. Zhongwan 6</strain>
    </source>
</reference>
<protein>
    <submittedName>
        <fullName evidence="1">Uncharacterized protein</fullName>
    </submittedName>
</protein>
<evidence type="ECO:0000313" key="1">
    <source>
        <dbReference type="EMBL" id="KAI5416336.1"/>
    </source>
</evidence>
<comment type="caution">
    <text evidence="1">The sequence shown here is derived from an EMBL/GenBank/DDBJ whole genome shotgun (WGS) entry which is preliminary data.</text>
</comment>
<dbReference type="AlphaFoldDB" id="A0A9D4X8G0"/>
<name>A0A9D4X8G0_PEA</name>
<dbReference type="EMBL" id="JAMSHJ010000004">
    <property type="protein sequence ID" value="KAI5416336.1"/>
    <property type="molecule type" value="Genomic_DNA"/>
</dbReference>